<feature type="compositionally biased region" description="Polar residues" evidence="1">
    <location>
        <begin position="1"/>
        <end position="25"/>
    </location>
</feature>
<proteinExistence type="predicted"/>
<dbReference type="InterPro" id="IPR014756">
    <property type="entry name" value="Ig_E-set"/>
</dbReference>
<dbReference type="SUPFAM" id="SSF81296">
    <property type="entry name" value="E set domains"/>
    <property type="match status" value="1"/>
</dbReference>
<gene>
    <name evidence="2" type="ORF">ANCCAN_12393</name>
</gene>
<name>A0A368GB54_ANCCA</name>
<dbReference type="OrthoDB" id="5829556at2759"/>
<keyword evidence="3" id="KW-1185">Reference proteome</keyword>
<sequence length="121" mass="12968">MNLRVNTIFQPIPGQTASGDRSQQAHPFDVSASREAAALVDVSNCGKVSDLKASVVGPDSRPRDCVVKEATSPQQYEVRFPTDMAGNYKADIFINGQKAGDAVNVYARKSGHKDDVKLMGG</sequence>
<dbReference type="AlphaFoldDB" id="A0A368GB54"/>
<feature type="region of interest" description="Disordered" evidence="1">
    <location>
        <begin position="1"/>
        <end position="27"/>
    </location>
</feature>
<evidence type="ECO:0008006" key="4">
    <source>
        <dbReference type="Google" id="ProtNLM"/>
    </source>
</evidence>
<comment type="caution">
    <text evidence="2">The sequence shown here is derived from an EMBL/GenBank/DDBJ whole genome shotgun (WGS) entry which is preliminary data.</text>
</comment>
<dbReference type="EMBL" id="JOJR01000227">
    <property type="protein sequence ID" value="RCN41644.1"/>
    <property type="molecule type" value="Genomic_DNA"/>
</dbReference>
<dbReference type="Proteomes" id="UP000252519">
    <property type="component" value="Unassembled WGS sequence"/>
</dbReference>
<dbReference type="Gene3D" id="2.60.40.10">
    <property type="entry name" value="Immunoglobulins"/>
    <property type="match status" value="1"/>
</dbReference>
<accession>A0A368GB54</accession>
<dbReference type="STRING" id="29170.A0A368GB54"/>
<evidence type="ECO:0000256" key="1">
    <source>
        <dbReference type="SAM" id="MobiDB-lite"/>
    </source>
</evidence>
<organism evidence="2 3">
    <name type="scientific">Ancylostoma caninum</name>
    <name type="common">Dog hookworm</name>
    <dbReference type="NCBI Taxonomy" id="29170"/>
    <lineage>
        <taxon>Eukaryota</taxon>
        <taxon>Metazoa</taxon>
        <taxon>Ecdysozoa</taxon>
        <taxon>Nematoda</taxon>
        <taxon>Chromadorea</taxon>
        <taxon>Rhabditida</taxon>
        <taxon>Rhabditina</taxon>
        <taxon>Rhabditomorpha</taxon>
        <taxon>Strongyloidea</taxon>
        <taxon>Ancylostomatidae</taxon>
        <taxon>Ancylostomatinae</taxon>
        <taxon>Ancylostoma</taxon>
    </lineage>
</organism>
<reference evidence="2 3" key="1">
    <citation type="submission" date="2014-10" db="EMBL/GenBank/DDBJ databases">
        <title>Draft genome of the hookworm Ancylostoma caninum.</title>
        <authorList>
            <person name="Mitreva M."/>
        </authorList>
    </citation>
    <scope>NUCLEOTIDE SEQUENCE [LARGE SCALE GENOMIC DNA]</scope>
    <source>
        <strain evidence="2 3">Baltimore</strain>
    </source>
</reference>
<evidence type="ECO:0000313" key="2">
    <source>
        <dbReference type="EMBL" id="RCN41644.1"/>
    </source>
</evidence>
<dbReference type="InterPro" id="IPR013783">
    <property type="entry name" value="Ig-like_fold"/>
</dbReference>
<evidence type="ECO:0000313" key="3">
    <source>
        <dbReference type="Proteomes" id="UP000252519"/>
    </source>
</evidence>
<protein>
    <recommendedName>
        <fullName evidence="4">Filamin/ABP280 repeat protein</fullName>
    </recommendedName>
</protein>